<dbReference type="GO" id="GO:0009381">
    <property type="term" value="F:excinuclease ABC activity"/>
    <property type="evidence" value="ECO:0007669"/>
    <property type="project" value="UniProtKB-UniRule"/>
</dbReference>
<name>A0A369I2D0_9BACT</name>
<evidence type="ECO:0000313" key="10">
    <source>
        <dbReference type="EMBL" id="RDB03718.1"/>
    </source>
</evidence>
<dbReference type="InterPro" id="IPR038476">
    <property type="entry name" value="UvrC_RNase_H_dom_sf"/>
</dbReference>
<dbReference type="NCBIfam" id="TIGR00194">
    <property type="entry name" value="uvrC"/>
    <property type="match status" value="1"/>
</dbReference>
<evidence type="ECO:0000256" key="6">
    <source>
        <dbReference type="ARBA" id="ARBA00023236"/>
    </source>
</evidence>
<evidence type="ECO:0000313" key="11">
    <source>
        <dbReference type="Proteomes" id="UP000253141"/>
    </source>
</evidence>
<dbReference type="GO" id="GO:0009432">
    <property type="term" value="P:SOS response"/>
    <property type="evidence" value="ECO:0007669"/>
    <property type="project" value="UniProtKB-UniRule"/>
</dbReference>
<dbReference type="Pfam" id="PF01541">
    <property type="entry name" value="GIY-YIG"/>
    <property type="match status" value="1"/>
</dbReference>
<keyword evidence="5 7" id="KW-0234">DNA repair</keyword>
<dbReference type="Pfam" id="PF14520">
    <property type="entry name" value="HHH_5"/>
    <property type="match status" value="1"/>
</dbReference>
<protein>
    <recommendedName>
        <fullName evidence="7">UvrABC system protein C</fullName>
        <shortName evidence="7">Protein UvrC</shortName>
    </recommendedName>
    <alternativeName>
        <fullName evidence="7">Excinuclease ABC subunit C</fullName>
    </alternativeName>
</protein>
<dbReference type="SMART" id="SM00465">
    <property type="entry name" value="GIYc"/>
    <property type="match status" value="1"/>
</dbReference>
<gene>
    <name evidence="7" type="primary">uvrC</name>
    <name evidence="10" type="ORF">DVG78_22685</name>
</gene>
<sequence>MSVFEAKAELAKIPTEPGVYRYFSEEGEIIYVGKAKNLKNRVSSYFVKNHSDRKTRRLVSQIRRIEYTIVHTEFDALLLENQLIKRYQPRFNILLRDDKTYPFIKVFNEPFPRVETSRRLDKKTGTFYGPFANARSMYNLLDMFRELYTLRTCNLNLTPENIEAGKFKVCMEYHLKRCKGPCEGRQSLEDYDREVASIHQILKGQLSIPQNYFKENMIAAAEKMEFEKAHEWKMKLETLQSFQSKSTVINPKIGNVDVVAIASDEDAAYVNYLKIVNGYIMAAQTLEVKKKLDEPDDEILALVLFEMRTTYESDAKEIISNIDITTDFKAEITIPKIGDKRSLLEMALKNVHFFRKEKAERQMIESSATTNRRDRVLIKLKADLQLKSLPRHIECFDNSNIQGTNPVAAMVCFKEGRPSKKDYRHFSIKTVIGPNDFASMHEVVTRRYTRLLEEQAELPDLIVVDGGKGQLSAACDALKALKLYGKIPIVGIAKRLEEIYFPEDTLPLYIDKKSESLRLIQQIRDEAHRFAITYHRDKRSRNAFVSELENIEGIGKKTAANLLKEFRGVKAIREADVERIAQFVGKDKAQKIKEYFAAIEQ</sequence>
<evidence type="ECO:0000256" key="2">
    <source>
        <dbReference type="ARBA" id="ARBA00022763"/>
    </source>
</evidence>
<comment type="subunit">
    <text evidence="7">Interacts with UvrB in an incision complex.</text>
</comment>
<evidence type="ECO:0000256" key="5">
    <source>
        <dbReference type="ARBA" id="ARBA00023204"/>
    </source>
</evidence>
<dbReference type="Gene3D" id="3.40.1440.10">
    <property type="entry name" value="GIY-YIG endonuclease"/>
    <property type="match status" value="1"/>
</dbReference>
<dbReference type="RefSeq" id="WP_114463317.1">
    <property type="nucleotide sequence ID" value="NZ_QPIW01000024.1"/>
</dbReference>
<keyword evidence="1 7" id="KW-0963">Cytoplasm</keyword>
<dbReference type="PROSITE" id="PS50164">
    <property type="entry name" value="GIY_YIG"/>
    <property type="match status" value="1"/>
</dbReference>
<dbReference type="InterPro" id="IPR036876">
    <property type="entry name" value="UVR_dom_sf"/>
</dbReference>
<keyword evidence="4 7" id="KW-0267">Excision nuclease</keyword>
<dbReference type="InterPro" id="IPR047296">
    <property type="entry name" value="GIY-YIG_UvrC_Cho"/>
</dbReference>
<dbReference type="PANTHER" id="PTHR30562:SF1">
    <property type="entry name" value="UVRABC SYSTEM PROTEIN C"/>
    <property type="match status" value="1"/>
</dbReference>
<comment type="caution">
    <text evidence="10">The sequence shown here is derived from an EMBL/GenBank/DDBJ whole genome shotgun (WGS) entry which is preliminary data.</text>
</comment>
<dbReference type="PROSITE" id="PS50165">
    <property type="entry name" value="UVRC"/>
    <property type="match status" value="1"/>
</dbReference>
<dbReference type="GO" id="GO:0009380">
    <property type="term" value="C:excinuclease repair complex"/>
    <property type="evidence" value="ECO:0007669"/>
    <property type="project" value="InterPro"/>
</dbReference>
<dbReference type="GO" id="GO:0006289">
    <property type="term" value="P:nucleotide-excision repair"/>
    <property type="evidence" value="ECO:0007669"/>
    <property type="project" value="UniProtKB-UniRule"/>
</dbReference>
<dbReference type="Gene3D" id="3.30.420.340">
    <property type="entry name" value="UvrC, RNAse H endonuclease domain"/>
    <property type="match status" value="1"/>
</dbReference>
<comment type="function">
    <text evidence="7">The UvrABC repair system catalyzes the recognition and processing of DNA lesions. UvrC both incises the 5' and 3' sides of the lesion. The N-terminal half is responsible for the 3' incision and the C-terminal half is responsible for the 5' incision.</text>
</comment>
<dbReference type="Pfam" id="PF22920">
    <property type="entry name" value="UvrC_RNaseH"/>
    <property type="match status" value="1"/>
</dbReference>
<dbReference type="AlphaFoldDB" id="A0A369I2D0"/>
<dbReference type="EMBL" id="QPIW01000024">
    <property type="protein sequence ID" value="RDB03718.1"/>
    <property type="molecule type" value="Genomic_DNA"/>
</dbReference>
<dbReference type="CDD" id="cd10434">
    <property type="entry name" value="GIY-YIG_UvrC_Cho"/>
    <property type="match status" value="1"/>
</dbReference>
<dbReference type="OrthoDB" id="9804933at2"/>
<dbReference type="Gene3D" id="1.10.150.20">
    <property type="entry name" value="5' to 3' exonuclease, C-terminal subdomain"/>
    <property type="match status" value="1"/>
</dbReference>
<dbReference type="Pfam" id="PF08459">
    <property type="entry name" value="UvrC_RNaseH_dom"/>
    <property type="match status" value="1"/>
</dbReference>
<evidence type="ECO:0000256" key="1">
    <source>
        <dbReference type="ARBA" id="ARBA00022490"/>
    </source>
</evidence>
<keyword evidence="11" id="KW-1185">Reference proteome</keyword>
<dbReference type="Proteomes" id="UP000253141">
    <property type="component" value="Unassembled WGS sequence"/>
</dbReference>
<organism evidence="10 11">
    <name type="scientific">Runella aurantiaca</name>
    <dbReference type="NCBI Taxonomy" id="2282308"/>
    <lineage>
        <taxon>Bacteria</taxon>
        <taxon>Pseudomonadati</taxon>
        <taxon>Bacteroidota</taxon>
        <taxon>Cytophagia</taxon>
        <taxon>Cytophagales</taxon>
        <taxon>Spirosomataceae</taxon>
        <taxon>Runella</taxon>
    </lineage>
</organism>
<dbReference type="InterPro" id="IPR050066">
    <property type="entry name" value="UvrABC_protein_C"/>
</dbReference>
<evidence type="ECO:0000259" key="8">
    <source>
        <dbReference type="PROSITE" id="PS50164"/>
    </source>
</evidence>
<evidence type="ECO:0000256" key="7">
    <source>
        <dbReference type="HAMAP-Rule" id="MF_00203"/>
    </source>
</evidence>
<dbReference type="GO" id="GO:0005737">
    <property type="term" value="C:cytoplasm"/>
    <property type="evidence" value="ECO:0007669"/>
    <property type="project" value="UniProtKB-SubCell"/>
</dbReference>
<accession>A0A369I2D0</accession>
<dbReference type="HAMAP" id="MF_00203">
    <property type="entry name" value="UvrC"/>
    <property type="match status" value="1"/>
</dbReference>
<comment type="similarity">
    <text evidence="7">Belongs to the UvrC family.</text>
</comment>
<dbReference type="SUPFAM" id="SSF82771">
    <property type="entry name" value="GIY-YIG endonuclease"/>
    <property type="match status" value="1"/>
</dbReference>
<dbReference type="InterPro" id="IPR035901">
    <property type="entry name" value="GIY-YIG_endonuc_sf"/>
</dbReference>
<keyword evidence="6 7" id="KW-0742">SOS response</keyword>
<dbReference type="InterPro" id="IPR004791">
    <property type="entry name" value="UvrC"/>
</dbReference>
<keyword evidence="3 7" id="KW-0228">DNA excision</keyword>
<dbReference type="SUPFAM" id="SSF46600">
    <property type="entry name" value="C-terminal UvrC-binding domain of UvrB"/>
    <property type="match status" value="1"/>
</dbReference>
<comment type="subcellular location">
    <subcellularLocation>
        <location evidence="7">Cytoplasm</location>
    </subcellularLocation>
</comment>
<proteinExistence type="inferred from homology"/>
<dbReference type="InterPro" id="IPR000305">
    <property type="entry name" value="GIY-YIG_endonuc"/>
</dbReference>
<dbReference type="InterPro" id="IPR010994">
    <property type="entry name" value="RuvA_2-like"/>
</dbReference>
<dbReference type="PANTHER" id="PTHR30562">
    <property type="entry name" value="UVRC/OXIDOREDUCTASE"/>
    <property type="match status" value="1"/>
</dbReference>
<dbReference type="InterPro" id="IPR001162">
    <property type="entry name" value="UvrC_RNase_H_dom"/>
</dbReference>
<dbReference type="GO" id="GO:0003677">
    <property type="term" value="F:DNA binding"/>
    <property type="evidence" value="ECO:0007669"/>
    <property type="project" value="UniProtKB-UniRule"/>
</dbReference>
<evidence type="ECO:0000256" key="3">
    <source>
        <dbReference type="ARBA" id="ARBA00022769"/>
    </source>
</evidence>
<keyword evidence="2 7" id="KW-0227">DNA damage</keyword>
<feature type="domain" description="GIY-YIG" evidence="8">
    <location>
        <begin position="15"/>
        <end position="93"/>
    </location>
</feature>
<feature type="domain" description="UvrC family homology region profile" evidence="9">
    <location>
        <begin position="312"/>
        <end position="478"/>
    </location>
</feature>
<dbReference type="FunFam" id="3.40.1440.10:FF:000001">
    <property type="entry name" value="UvrABC system protein C"/>
    <property type="match status" value="1"/>
</dbReference>
<evidence type="ECO:0000259" key="9">
    <source>
        <dbReference type="PROSITE" id="PS50165"/>
    </source>
</evidence>
<reference evidence="10 11" key="1">
    <citation type="submission" date="2018-07" db="EMBL/GenBank/DDBJ databases">
        <title>Genome analysis of Runella aurantiaca.</title>
        <authorList>
            <person name="Yang X."/>
        </authorList>
    </citation>
    <scope>NUCLEOTIDE SEQUENCE [LARGE SCALE GENOMIC DNA]</scope>
    <source>
        <strain evidence="10 11">YX9</strain>
    </source>
</reference>
<dbReference type="SUPFAM" id="SSF47781">
    <property type="entry name" value="RuvA domain 2-like"/>
    <property type="match status" value="1"/>
</dbReference>
<evidence type="ECO:0000256" key="4">
    <source>
        <dbReference type="ARBA" id="ARBA00022881"/>
    </source>
</evidence>